<proteinExistence type="predicted"/>
<reference evidence="1" key="1">
    <citation type="submission" date="2021-06" db="EMBL/GenBank/DDBJ databases">
        <title>Comparative genomics, transcriptomics and evolutionary studies reveal genomic signatures of adaptation to plant cell wall in hemibiotrophic fungi.</title>
        <authorList>
            <consortium name="DOE Joint Genome Institute"/>
            <person name="Baroncelli R."/>
            <person name="Diaz J.F."/>
            <person name="Benocci T."/>
            <person name="Peng M."/>
            <person name="Battaglia E."/>
            <person name="Haridas S."/>
            <person name="Andreopoulos W."/>
            <person name="Labutti K."/>
            <person name="Pangilinan J."/>
            <person name="Floch G.L."/>
            <person name="Makela M.R."/>
            <person name="Henrissat B."/>
            <person name="Grigoriev I.V."/>
            <person name="Crouch J.A."/>
            <person name="De Vries R.P."/>
            <person name="Sukno S.A."/>
            <person name="Thon M.R."/>
        </authorList>
    </citation>
    <scope>NUCLEOTIDE SEQUENCE</scope>
    <source>
        <strain evidence="1">CBS 102054</strain>
    </source>
</reference>
<accession>A0AAI9ZMY2</accession>
<dbReference type="GeneID" id="85477487"/>
<keyword evidence="2" id="KW-1185">Reference proteome</keyword>
<gene>
    <name evidence="1" type="ORF">BDP81DRAFT_451391</name>
</gene>
<dbReference type="Proteomes" id="UP001243989">
    <property type="component" value="Unassembled WGS sequence"/>
</dbReference>
<protein>
    <submittedName>
        <fullName evidence="1">Uncharacterized protein</fullName>
    </submittedName>
</protein>
<dbReference type="AlphaFoldDB" id="A0AAI9ZMY2"/>
<dbReference type="EMBL" id="JAHMHQ010000014">
    <property type="protein sequence ID" value="KAK1634918.1"/>
    <property type="molecule type" value="Genomic_DNA"/>
</dbReference>
<name>A0AAI9ZMY2_9PEZI</name>
<evidence type="ECO:0000313" key="1">
    <source>
        <dbReference type="EMBL" id="KAK1634918.1"/>
    </source>
</evidence>
<evidence type="ECO:0000313" key="2">
    <source>
        <dbReference type="Proteomes" id="UP001243989"/>
    </source>
</evidence>
<organism evidence="1 2">
    <name type="scientific">Colletotrichum phormii</name>
    <dbReference type="NCBI Taxonomy" id="359342"/>
    <lineage>
        <taxon>Eukaryota</taxon>
        <taxon>Fungi</taxon>
        <taxon>Dikarya</taxon>
        <taxon>Ascomycota</taxon>
        <taxon>Pezizomycotina</taxon>
        <taxon>Sordariomycetes</taxon>
        <taxon>Hypocreomycetidae</taxon>
        <taxon>Glomerellales</taxon>
        <taxon>Glomerellaceae</taxon>
        <taxon>Colletotrichum</taxon>
        <taxon>Colletotrichum acutatum species complex</taxon>
    </lineage>
</organism>
<sequence>MVQKNAWKWNVARTVYPACSACLALLGRVNTLTWRLAGPALWGAELLKQKGLQRRYPAAFPIVHVATDRRWIAWSSAVSANLHESSSSNVFRAALWEKTSTDSTNLLATGTGQRSDSRLGRAQGHYARRRCGGRVFSHLLPKSRESQTIGAGTLRPTSFHSWGLSSRPAKEA</sequence>
<dbReference type="RefSeq" id="XP_060443525.1">
    <property type="nucleotide sequence ID" value="XM_060592625.1"/>
</dbReference>
<comment type="caution">
    <text evidence="1">The sequence shown here is derived from an EMBL/GenBank/DDBJ whole genome shotgun (WGS) entry which is preliminary data.</text>
</comment>